<dbReference type="SFLD" id="SFLDF00299">
    <property type="entry name" value="anaerobic_ribonucleoside-triph"/>
    <property type="match status" value="1"/>
</dbReference>
<dbReference type="EC" id="1.97.1.-" evidence="12"/>
<dbReference type="InterPro" id="IPR001989">
    <property type="entry name" value="Radical_activat_CS"/>
</dbReference>
<comment type="caution">
    <text evidence="13">The sequence shown here is derived from an EMBL/GenBank/DDBJ whole genome shotgun (WGS) entry which is preliminary data.</text>
</comment>
<dbReference type="InterPro" id="IPR058240">
    <property type="entry name" value="rSAM_sf"/>
</dbReference>
<dbReference type="PIRSF" id="PIRSF000368">
    <property type="entry name" value="NrdG"/>
    <property type="match status" value="1"/>
</dbReference>
<dbReference type="InterPro" id="IPR034457">
    <property type="entry name" value="Organic_radical-activating"/>
</dbReference>
<keyword evidence="9" id="KW-0408">Iron</keyword>
<evidence type="ECO:0000313" key="13">
    <source>
        <dbReference type="EMBL" id="MCY6959185.1"/>
    </source>
</evidence>
<comment type="cofactor">
    <cofactor evidence="1">
        <name>[4Fe-4S] cluster</name>
        <dbReference type="ChEBI" id="CHEBI:49883"/>
    </cofactor>
</comment>
<keyword evidence="8 12" id="KW-0560">Oxidoreductase</keyword>
<dbReference type="SFLD" id="SFLDG01066">
    <property type="entry name" value="organic_radical-activating_enz"/>
    <property type="match status" value="1"/>
</dbReference>
<dbReference type="PANTHER" id="PTHR30352">
    <property type="entry name" value="PYRUVATE FORMATE-LYASE-ACTIVATING ENZYME"/>
    <property type="match status" value="1"/>
</dbReference>
<comment type="function">
    <text evidence="2 12">Activation of anaerobic ribonucleoside-triphosphate reductase under anaerobic conditions by generation of an organic free radical, using S-adenosylmethionine and reduced flavodoxin as cosubstrates to produce 5'-deoxy-adenosine.</text>
</comment>
<keyword evidence="6" id="KW-0949">S-adenosyl-L-methionine</keyword>
<dbReference type="Pfam" id="PF13353">
    <property type="entry name" value="Fer4_12"/>
    <property type="match status" value="1"/>
</dbReference>
<evidence type="ECO:0000256" key="4">
    <source>
        <dbReference type="ARBA" id="ARBA00014281"/>
    </source>
</evidence>
<evidence type="ECO:0000256" key="2">
    <source>
        <dbReference type="ARBA" id="ARBA00003852"/>
    </source>
</evidence>
<dbReference type="PANTHER" id="PTHR30352:SF2">
    <property type="entry name" value="ANAEROBIC RIBONUCLEOSIDE-TRIPHOSPHATE REDUCTASE-ACTIVATING PROTEIN"/>
    <property type="match status" value="1"/>
</dbReference>
<keyword evidence="7" id="KW-0479">Metal-binding</keyword>
<dbReference type="InterPro" id="IPR013785">
    <property type="entry name" value="Aldolase_TIM"/>
</dbReference>
<evidence type="ECO:0000313" key="14">
    <source>
        <dbReference type="Proteomes" id="UP001144612"/>
    </source>
</evidence>
<dbReference type="SFLD" id="SFLDS00029">
    <property type="entry name" value="Radical_SAM"/>
    <property type="match status" value="1"/>
</dbReference>
<reference evidence="13" key="1">
    <citation type="submission" date="2022-12" db="EMBL/GenBank/DDBJ databases">
        <title>Clostridium sp. nov., isolated from industrial wastewater.</title>
        <authorList>
            <person name="Jiayan W."/>
        </authorList>
    </citation>
    <scope>NUCLEOTIDE SEQUENCE</scope>
    <source>
        <strain evidence="13">ZC22-4</strain>
    </source>
</reference>
<proteinExistence type="inferred from homology"/>
<dbReference type="SUPFAM" id="SSF102114">
    <property type="entry name" value="Radical SAM enzymes"/>
    <property type="match status" value="1"/>
</dbReference>
<evidence type="ECO:0000256" key="3">
    <source>
        <dbReference type="ARBA" id="ARBA00009777"/>
    </source>
</evidence>
<dbReference type="RefSeq" id="WP_268061610.1">
    <property type="nucleotide sequence ID" value="NZ_JAPQFJ010000011.1"/>
</dbReference>
<gene>
    <name evidence="13" type="primary">nrdG</name>
    <name evidence="13" type="ORF">OW729_11275</name>
</gene>
<keyword evidence="10" id="KW-0411">Iron-sulfur</keyword>
<evidence type="ECO:0000256" key="12">
    <source>
        <dbReference type="PIRNR" id="PIRNR000368"/>
    </source>
</evidence>
<evidence type="ECO:0000256" key="10">
    <source>
        <dbReference type="ARBA" id="ARBA00023014"/>
    </source>
</evidence>
<dbReference type="Gene3D" id="3.20.20.70">
    <property type="entry name" value="Aldolase class I"/>
    <property type="match status" value="1"/>
</dbReference>
<accession>A0ABT4DA50</accession>
<name>A0ABT4DA50_9CLOT</name>
<keyword evidence="14" id="KW-1185">Reference proteome</keyword>
<evidence type="ECO:0000256" key="8">
    <source>
        <dbReference type="ARBA" id="ARBA00023002"/>
    </source>
</evidence>
<organism evidence="13 14">
    <name type="scientific">Clostridium brassicae</name>
    <dbReference type="NCBI Taxonomy" id="2999072"/>
    <lineage>
        <taxon>Bacteria</taxon>
        <taxon>Bacillati</taxon>
        <taxon>Bacillota</taxon>
        <taxon>Clostridia</taxon>
        <taxon>Eubacteriales</taxon>
        <taxon>Clostridiaceae</taxon>
        <taxon>Clostridium</taxon>
    </lineage>
</organism>
<comment type="similarity">
    <text evidence="3 12">Belongs to the organic radical-activating enzymes family.</text>
</comment>
<dbReference type="InterPro" id="IPR012837">
    <property type="entry name" value="NrdG"/>
</dbReference>
<dbReference type="Proteomes" id="UP001144612">
    <property type="component" value="Unassembled WGS sequence"/>
</dbReference>
<keyword evidence="5" id="KW-0004">4Fe-4S</keyword>
<evidence type="ECO:0000256" key="1">
    <source>
        <dbReference type="ARBA" id="ARBA00001966"/>
    </source>
</evidence>
<dbReference type="CDD" id="cd01335">
    <property type="entry name" value="Radical_SAM"/>
    <property type="match status" value="1"/>
</dbReference>
<sequence length="163" mass="18522">MLQVAGFLDNSTVNGKGLRSVLFVSGCKHNCIGCHNKDMQNFNYGDKVSLDYIFNRIQHNVPLISGVTFSGGEPFEQAEQLTILAKKIKDEDLNLWCYTGYTYEEILRSNDKHKLNLLKHIDVLIDGKFNKSLKEDVPKYVGSTNQRIINVKESLKSEKIIIL</sequence>
<evidence type="ECO:0000256" key="11">
    <source>
        <dbReference type="ARBA" id="ARBA00047365"/>
    </source>
</evidence>
<dbReference type="EMBL" id="JAPQFJ010000011">
    <property type="protein sequence ID" value="MCY6959185.1"/>
    <property type="molecule type" value="Genomic_DNA"/>
</dbReference>
<dbReference type="PROSITE" id="PS01087">
    <property type="entry name" value="RADICAL_ACTIVATING"/>
    <property type="match status" value="1"/>
</dbReference>
<dbReference type="SFLD" id="SFLDG01063">
    <property type="entry name" value="activating_enzymes__group_1"/>
    <property type="match status" value="1"/>
</dbReference>
<dbReference type="InterPro" id="IPR007197">
    <property type="entry name" value="rSAM"/>
</dbReference>
<evidence type="ECO:0000256" key="9">
    <source>
        <dbReference type="ARBA" id="ARBA00023004"/>
    </source>
</evidence>
<evidence type="ECO:0000256" key="6">
    <source>
        <dbReference type="ARBA" id="ARBA00022691"/>
    </source>
</evidence>
<evidence type="ECO:0000256" key="5">
    <source>
        <dbReference type="ARBA" id="ARBA00022485"/>
    </source>
</evidence>
<comment type="catalytic activity">
    <reaction evidence="11">
        <text>glycyl-[protein] + reduced [flavodoxin] + S-adenosyl-L-methionine = glycin-2-yl radical-[protein] + semiquinone [flavodoxin] + 5'-deoxyadenosine + L-methionine + H(+)</text>
        <dbReference type="Rhea" id="RHEA:61976"/>
        <dbReference type="Rhea" id="RHEA-COMP:10622"/>
        <dbReference type="Rhea" id="RHEA-COMP:14480"/>
        <dbReference type="Rhea" id="RHEA-COMP:15993"/>
        <dbReference type="Rhea" id="RHEA-COMP:15994"/>
        <dbReference type="ChEBI" id="CHEBI:15378"/>
        <dbReference type="ChEBI" id="CHEBI:17319"/>
        <dbReference type="ChEBI" id="CHEBI:29947"/>
        <dbReference type="ChEBI" id="CHEBI:32722"/>
        <dbReference type="ChEBI" id="CHEBI:57618"/>
        <dbReference type="ChEBI" id="CHEBI:57844"/>
        <dbReference type="ChEBI" id="CHEBI:59789"/>
        <dbReference type="ChEBI" id="CHEBI:140311"/>
    </reaction>
</comment>
<evidence type="ECO:0000256" key="7">
    <source>
        <dbReference type="ARBA" id="ARBA00022723"/>
    </source>
</evidence>
<protein>
    <recommendedName>
        <fullName evidence="4 12">Anaerobic ribonucleoside-triphosphate reductase-activating protein</fullName>
        <ecNumber evidence="12">1.97.1.-</ecNumber>
    </recommendedName>
</protein>
<dbReference type="NCBIfam" id="TIGR02491">
    <property type="entry name" value="NrdG"/>
    <property type="match status" value="1"/>
</dbReference>